<gene>
    <name evidence="1" type="ORF">PoB_000044500</name>
</gene>
<name>A0AAV3XS94_9GAST</name>
<dbReference type="Proteomes" id="UP000735302">
    <property type="component" value="Unassembled WGS sequence"/>
</dbReference>
<dbReference type="AlphaFoldDB" id="A0AAV3XS94"/>
<organism evidence="1 2">
    <name type="scientific">Plakobranchus ocellatus</name>
    <dbReference type="NCBI Taxonomy" id="259542"/>
    <lineage>
        <taxon>Eukaryota</taxon>
        <taxon>Metazoa</taxon>
        <taxon>Spiralia</taxon>
        <taxon>Lophotrochozoa</taxon>
        <taxon>Mollusca</taxon>
        <taxon>Gastropoda</taxon>
        <taxon>Heterobranchia</taxon>
        <taxon>Euthyneura</taxon>
        <taxon>Panpulmonata</taxon>
        <taxon>Sacoglossa</taxon>
        <taxon>Placobranchoidea</taxon>
        <taxon>Plakobranchidae</taxon>
        <taxon>Plakobranchus</taxon>
    </lineage>
</organism>
<reference evidence="1 2" key="1">
    <citation type="journal article" date="2021" name="Elife">
        <title>Chloroplast acquisition without the gene transfer in kleptoplastic sea slugs, Plakobranchus ocellatus.</title>
        <authorList>
            <person name="Maeda T."/>
            <person name="Takahashi S."/>
            <person name="Yoshida T."/>
            <person name="Shimamura S."/>
            <person name="Takaki Y."/>
            <person name="Nagai Y."/>
            <person name="Toyoda A."/>
            <person name="Suzuki Y."/>
            <person name="Arimoto A."/>
            <person name="Ishii H."/>
            <person name="Satoh N."/>
            <person name="Nishiyama T."/>
            <person name="Hasebe M."/>
            <person name="Maruyama T."/>
            <person name="Minagawa J."/>
            <person name="Obokata J."/>
            <person name="Shigenobu S."/>
        </authorList>
    </citation>
    <scope>NUCLEOTIDE SEQUENCE [LARGE SCALE GENOMIC DNA]</scope>
</reference>
<evidence type="ECO:0000313" key="1">
    <source>
        <dbReference type="EMBL" id="GFN73939.1"/>
    </source>
</evidence>
<protein>
    <submittedName>
        <fullName evidence="1">Uncharacterized protein</fullName>
    </submittedName>
</protein>
<accession>A0AAV3XS94</accession>
<comment type="caution">
    <text evidence="1">The sequence shown here is derived from an EMBL/GenBank/DDBJ whole genome shotgun (WGS) entry which is preliminary data.</text>
</comment>
<proteinExistence type="predicted"/>
<dbReference type="EMBL" id="BLXT01000055">
    <property type="protein sequence ID" value="GFN73939.1"/>
    <property type="molecule type" value="Genomic_DNA"/>
</dbReference>
<sequence length="130" mass="14004">MISGFEALRQSRAQVAGLEPATARCLFQALWHWSSQTCRGLERITEISLEISIAARRRPNTLVKTSGSGARTQQVTPLARDVMTSYPGRAIVVPGGFIDTRGRAGCGNIAKRMIIKPPGSPSCSGFNSPF</sequence>
<keyword evidence="2" id="KW-1185">Reference proteome</keyword>
<evidence type="ECO:0000313" key="2">
    <source>
        <dbReference type="Proteomes" id="UP000735302"/>
    </source>
</evidence>